<dbReference type="AlphaFoldDB" id="A0A8A1L565"/>
<name>A0A8A1L565_AJEC8</name>
<gene>
    <name evidence="1" type="ORF">I7I53_09541</name>
</gene>
<sequence>MGVRNLVYFLPLFLQTKFIRDQTPRFWEFWMLDDVMLPFLRDASMNPSLNFLISWGRGNGLML</sequence>
<proteinExistence type="predicted"/>
<dbReference type="EMBL" id="CP069102">
    <property type="protein sequence ID" value="QSS49239.1"/>
    <property type="molecule type" value="Genomic_DNA"/>
</dbReference>
<organism evidence="1 2">
    <name type="scientific">Ajellomyces capsulatus (strain H88)</name>
    <name type="common">Darling's disease fungus</name>
    <name type="synonym">Histoplasma capsulatum</name>
    <dbReference type="NCBI Taxonomy" id="544711"/>
    <lineage>
        <taxon>Eukaryota</taxon>
        <taxon>Fungi</taxon>
        <taxon>Dikarya</taxon>
        <taxon>Ascomycota</taxon>
        <taxon>Pezizomycotina</taxon>
        <taxon>Eurotiomycetes</taxon>
        <taxon>Eurotiomycetidae</taxon>
        <taxon>Onygenales</taxon>
        <taxon>Ajellomycetaceae</taxon>
        <taxon>Histoplasma</taxon>
    </lineage>
</organism>
<reference evidence="1" key="1">
    <citation type="submission" date="2021-01" db="EMBL/GenBank/DDBJ databases">
        <title>Chromosome-level genome assembly of a human fungal pathogen reveals clustering of transcriptionally co-regulated genes.</title>
        <authorList>
            <person name="Voorhies M."/>
            <person name="Cohen S."/>
            <person name="Shea T.P."/>
            <person name="Petrus S."/>
            <person name="Munoz J.F."/>
            <person name="Poplawski S."/>
            <person name="Goldman W.E."/>
            <person name="Michael T."/>
            <person name="Cuomo C.A."/>
            <person name="Sil A."/>
            <person name="Beyhan S."/>
        </authorList>
    </citation>
    <scope>NUCLEOTIDE SEQUENCE</scope>
    <source>
        <strain evidence="1">H88</strain>
    </source>
</reference>
<dbReference type="Proteomes" id="UP000663419">
    <property type="component" value="Chromosome 1"/>
</dbReference>
<dbReference type="VEuPathDB" id="FungiDB:I7I53_09541"/>
<evidence type="ECO:0000313" key="1">
    <source>
        <dbReference type="EMBL" id="QSS49239.1"/>
    </source>
</evidence>
<evidence type="ECO:0000313" key="2">
    <source>
        <dbReference type="Proteomes" id="UP000663419"/>
    </source>
</evidence>
<accession>A0A8A1L565</accession>
<protein>
    <submittedName>
        <fullName evidence="1">Uncharacterized protein</fullName>
    </submittedName>
</protein>